<comment type="caution">
    <text evidence="2">The sequence shown here is derived from an EMBL/GenBank/DDBJ whole genome shotgun (WGS) entry which is preliminary data.</text>
</comment>
<proteinExistence type="predicted"/>
<name>A0ABD1EJ41_HYPHA</name>
<accession>A0ABD1EJ41</accession>
<protein>
    <submittedName>
        <fullName evidence="2">Uncharacterized protein</fullName>
    </submittedName>
</protein>
<reference evidence="2 3" key="1">
    <citation type="submission" date="2024-05" db="EMBL/GenBank/DDBJ databases">
        <title>Genetic variation in Jamaican populations of the coffee berry borer (Hypothenemus hampei).</title>
        <authorList>
            <person name="Errbii M."/>
            <person name="Myrie A."/>
        </authorList>
    </citation>
    <scope>NUCLEOTIDE SEQUENCE [LARGE SCALE GENOMIC DNA]</scope>
    <source>
        <strain evidence="2">JA-Hopewell-2020-01-JO</strain>
        <tissue evidence="2">Whole body</tissue>
    </source>
</reference>
<keyword evidence="3" id="KW-1185">Reference proteome</keyword>
<evidence type="ECO:0000313" key="3">
    <source>
        <dbReference type="Proteomes" id="UP001566132"/>
    </source>
</evidence>
<evidence type="ECO:0000313" key="2">
    <source>
        <dbReference type="EMBL" id="KAL1493958.1"/>
    </source>
</evidence>
<dbReference type="AlphaFoldDB" id="A0ABD1EJ41"/>
<dbReference type="Proteomes" id="UP001566132">
    <property type="component" value="Unassembled WGS sequence"/>
</dbReference>
<organism evidence="2 3">
    <name type="scientific">Hypothenemus hampei</name>
    <name type="common">Coffee berry borer</name>
    <dbReference type="NCBI Taxonomy" id="57062"/>
    <lineage>
        <taxon>Eukaryota</taxon>
        <taxon>Metazoa</taxon>
        <taxon>Ecdysozoa</taxon>
        <taxon>Arthropoda</taxon>
        <taxon>Hexapoda</taxon>
        <taxon>Insecta</taxon>
        <taxon>Pterygota</taxon>
        <taxon>Neoptera</taxon>
        <taxon>Endopterygota</taxon>
        <taxon>Coleoptera</taxon>
        <taxon>Polyphaga</taxon>
        <taxon>Cucujiformia</taxon>
        <taxon>Curculionidae</taxon>
        <taxon>Scolytinae</taxon>
        <taxon>Hypothenemus</taxon>
    </lineage>
</organism>
<feature type="compositionally biased region" description="Basic and acidic residues" evidence="1">
    <location>
        <begin position="33"/>
        <end position="43"/>
    </location>
</feature>
<gene>
    <name evidence="2" type="ORF">ABEB36_009637</name>
</gene>
<sequence>MPVCAQTFLGILGISKHRVQNIAKKYIINGQPPKERRGGDYKTVKYGPIRESSPTTREREVPDSTSQVKKLKDVNNLLKKHFGEEWRSIESLIYYKRVLDEEPSPDMEDARCDEVDYIEENDSLRI</sequence>
<feature type="region of interest" description="Disordered" evidence="1">
    <location>
        <begin position="30"/>
        <end position="67"/>
    </location>
</feature>
<dbReference type="EMBL" id="JBDJPC010000007">
    <property type="protein sequence ID" value="KAL1493958.1"/>
    <property type="molecule type" value="Genomic_DNA"/>
</dbReference>
<evidence type="ECO:0000256" key="1">
    <source>
        <dbReference type="SAM" id="MobiDB-lite"/>
    </source>
</evidence>